<organism evidence="2 3">
    <name type="scientific">Aequorivita ciconiae</name>
    <dbReference type="NCBI Taxonomy" id="2494375"/>
    <lineage>
        <taxon>Bacteria</taxon>
        <taxon>Pseudomonadati</taxon>
        <taxon>Bacteroidota</taxon>
        <taxon>Flavobacteriia</taxon>
        <taxon>Flavobacteriales</taxon>
        <taxon>Flavobacteriaceae</taxon>
        <taxon>Aequorivita</taxon>
    </lineage>
</organism>
<dbReference type="EMBL" id="CP034951">
    <property type="protein sequence ID" value="QAA80813.1"/>
    <property type="molecule type" value="Genomic_DNA"/>
</dbReference>
<keyword evidence="1" id="KW-0472">Membrane</keyword>
<keyword evidence="1" id="KW-0812">Transmembrane</keyword>
<evidence type="ECO:0000256" key="1">
    <source>
        <dbReference type="SAM" id="Phobius"/>
    </source>
</evidence>
<protein>
    <submittedName>
        <fullName evidence="2">Uncharacterized protein</fullName>
    </submittedName>
</protein>
<reference evidence="2 3" key="1">
    <citation type="submission" date="2019-01" db="EMBL/GenBank/DDBJ databases">
        <title>Complete genome sequencing of Aequorivita sp. H23M31.</title>
        <authorList>
            <person name="Bae J.-W."/>
        </authorList>
    </citation>
    <scope>NUCLEOTIDE SEQUENCE [LARGE SCALE GENOMIC DNA]</scope>
    <source>
        <strain evidence="2 3">H23M31</strain>
    </source>
</reference>
<accession>A0A410G0M1</accession>
<dbReference type="AlphaFoldDB" id="A0A410G0M1"/>
<feature type="transmembrane region" description="Helical" evidence="1">
    <location>
        <begin position="12"/>
        <end position="41"/>
    </location>
</feature>
<dbReference type="Proteomes" id="UP000285517">
    <property type="component" value="Chromosome"/>
</dbReference>
<keyword evidence="1" id="KW-1133">Transmembrane helix</keyword>
<evidence type="ECO:0000313" key="3">
    <source>
        <dbReference type="Proteomes" id="UP000285517"/>
    </source>
</evidence>
<dbReference type="KEGG" id="aev:EI546_03300"/>
<dbReference type="OrthoDB" id="7065374at2"/>
<keyword evidence="3" id="KW-1185">Reference proteome</keyword>
<proteinExistence type="predicted"/>
<dbReference type="RefSeq" id="WP_128249208.1">
    <property type="nucleotide sequence ID" value="NZ_CP034951.1"/>
</dbReference>
<gene>
    <name evidence="2" type="ORF">EI546_03300</name>
</gene>
<sequence>MEKEILEYGLIFFKWLVFAIGGFTTIMLFVGAVRGIIPVLWRLGKSLYNRKIALYVGNEATSLKLALVDSKLFKDKNIDIIGKKELDKGRDHSMMIVYYPEFKDCILEIIALKNDSDSLIVYAPSYGGRIEDDVLNAINSKRNSIIVNFRGRLLNDILISMITTNYGKK</sequence>
<evidence type="ECO:0000313" key="2">
    <source>
        <dbReference type="EMBL" id="QAA80813.1"/>
    </source>
</evidence>
<name>A0A410G0M1_9FLAO</name>